<reference evidence="1 2" key="1">
    <citation type="submission" date="2017-08" db="EMBL/GenBank/DDBJ databases">
        <title>The complete genome sequence of Maribacter sp. B1, isolated from deep-sea sediment.</title>
        <authorList>
            <person name="Wu Y.-H."/>
            <person name="Cheng H."/>
            <person name="Xu X.-W."/>
        </authorList>
    </citation>
    <scope>NUCLEOTIDE SEQUENCE [LARGE SCALE GENOMIC DNA]</scope>
    <source>
        <strain evidence="1 2">B1</strain>
    </source>
</reference>
<evidence type="ECO:0000313" key="1">
    <source>
        <dbReference type="EMBL" id="ASV32370.1"/>
    </source>
</evidence>
<dbReference type="KEGG" id="marb:CJ263_20235"/>
<dbReference type="OrthoDB" id="1039148at2"/>
<dbReference type="Proteomes" id="UP000215244">
    <property type="component" value="Chromosome"/>
</dbReference>
<proteinExistence type="predicted"/>
<evidence type="ECO:0000313" key="2">
    <source>
        <dbReference type="Proteomes" id="UP000215244"/>
    </source>
</evidence>
<accession>A0A223VB25</accession>
<keyword evidence="2" id="KW-1185">Reference proteome</keyword>
<organism evidence="1 2">
    <name type="scientific">Maribacter cobaltidurans</name>
    <dbReference type="NCBI Taxonomy" id="1178778"/>
    <lineage>
        <taxon>Bacteria</taxon>
        <taxon>Pseudomonadati</taxon>
        <taxon>Bacteroidota</taxon>
        <taxon>Flavobacteriia</taxon>
        <taxon>Flavobacteriales</taxon>
        <taxon>Flavobacteriaceae</taxon>
        <taxon>Maribacter</taxon>
    </lineage>
</organism>
<dbReference type="RefSeq" id="WP_094998926.1">
    <property type="nucleotide sequence ID" value="NZ_BMJL01000011.1"/>
</dbReference>
<gene>
    <name evidence="1" type="ORF">CJ263_20235</name>
</gene>
<protein>
    <submittedName>
        <fullName evidence="1">Uncharacterized protein</fullName>
    </submittedName>
</protein>
<dbReference type="AlphaFoldDB" id="A0A223VB25"/>
<dbReference type="EMBL" id="CP022957">
    <property type="protein sequence ID" value="ASV32370.1"/>
    <property type="molecule type" value="Genomic_DNA"/>
</dbReference>
<sequence length="206" mass="24251">MNDTYHIFNDLNKIRANSNRVLYISLALTVGCTLFNIYFGYKTNESAKNRFYLLDNGQKLAAVRINDPKRALDILCEGHVKNFHELFFSLEPDLRFIKRNIEGKALYMIDHSGKRLYNRLLDQNYYEDVAKSDYSIEVEQDSLYIDYSAYPFAFRFMGKQKIRKNEKTEYRNLVTSGFLLETKSTPNNLNGLKIIRFHVLENNDLQ</sequence>
<name>A0A223VB25_9FLAO</name>